<keyword evidence="1 4" id="KW-0808">Transferase</keyword>
<sequence length="227" mass="26300">MVIQSLPFDSELFGYSVGKVNWEPDFDEKEFLEKAKTHQLVYVFSGKPISFQSPKIQLADQRLVFRKEILEANAPEGILSIFDYLGKFSAPNLRKTLLDLALASGEYSRFKMDERLKNGEFEKLYKLWLEKAWEQNQILFPKGLEGMVSFNLKDDAVQIGLLAVGEEHRGQAWGRKLIQAAEQLAFSKGKKYLIIPTQSRNQSAVQFYEKLGYQVVEETWIYHYWAD</sequence>
<dbReference type="GO" id="GO:0016747">
    <property type="term" value="F:acyltransferase activity, transferring groups other than amino-acyl groups"/>
    <property type="evidence" value="ECO:0007669"/>
    <property type="project" value="InterPro"/>
</dbReference>
<dbReference type="CDD" id="cd04301">
    <property type="entry name" value="NAT_SF"/>
    <property type="match status" value="1"/>
</dbReference>
<evidence type="ECO:0000313" key="5">
    <source>
        <dbReference type="Proteomes" id="UP000294535"/>
    </source>
</evidence>
<proteinExistence type="predicted"/>
<protein>
    <submittedName>
        <fullName evidence="4">dTDP-4-amino-4,6-dideoxy-D-galactose acyltransferase</fullName>
    </submittedName>
</protein>
<evidence type="ECO:0000259" key="3">
    <source>
        <dbReference type="PROSITE" id="PS51186"/>
    </source>
</evidence>
<name>A0A4R6TBL0_9BACT</name>
<dbReference type="OrthoDB" id="1342666at2"/>
<dbReference type="InterPro" id="IPR016181">
    <property type="entry name" value="Acyl_CoA_acyltransferase"/>
</dbReference>
<keyword evidence="5" id="KW-1185">Reference proteome</keyword>
<organism evidence="4 5">
    <name type="scientific">Algoriphagus boseongensis</name>
    <dbReference type="NCBI Taxonomy" id="1442587"/>
    <lineage>
        <taxon>Bacteria</taxon>
        <taxon>Pseudomonadati</taxon>
        <taxon>Bacteroidota</taxon>
        <taxon>Cytophagia</taxon>
        <taxon>Cytophagales</taxon>
        <taxon>Cyclobacteriaceae</taxon>
        <taxon>Algoriphagus</taxon>
    </lineage>
</organism>
<reference evidence="4 5" key="1">
    <citation type="submission" date="2019-03" db="EMBL/GenBank/DDBJ databases">
        <title>Genomic Encyclopedia of Type Strains, Phase III (KMG-III): the genomes of soil and plant-associated and newly described type strains.</title>
        <authorList>
            <person name="Whitman W."/>
        </authorList>
    </citation>
    <scope>NUCLEOTIDE SEQUENCE [LARGE SCALE GENOMIC DNA]</scope>
    <source>
        <strain evidence="4 5">CECT 8446</strain>
    </source>
</reference>
<dbReference type="EMBL" id="SNYF01000005">
    <property type="protein sequence ID" value="TDQ19599.1"/>
    <property type="molecule type" value="Genomic_DNA"/>
</dbReference>
<dbReference type="RefSeq" id="WP_133554057.1">
    <property type="nucleotide sequence ID" value="NZ_SNYF01000005.1"/>
</dbReference>
<keyword evidence="2 4" id="KW-0012">Acyltransferase</keyword>
<dbReference type="PANTHER" id="PTHR43877:SF2">
    <property type="entry name" value="AMINOALKYLPHOSPHONATE N-ACETYLTRANSFERASE-RELATED"/>
    <property type="match status" value="1"/>
</dbReference>
<dbReference type="Pfam" id="PF00583">
    <property type="entry name" value="Acetyltransf_1"/>
    <property type="match status" value="1"/>
</dbReference>
<evidence type="ECO:0000313" key="4">
    <source>
        <dbReference type="EMBL" id="TDQ19599.1"/>
    </source>
</evidence>
<dbReference type="PROSITE" id="PS51186">
    <property type="entry name" value="GNAT"/>
    <property type="match status" value="1"/>
</dbReference>
<evidence type="ECO:0000256" key="1">
    <source>
        <dbReference type="ARBA" id="ARBA00022679"/>
    </source>
</evidence>
<dbReference type="Gene3D" id="3.40.630.30">
    <property type="match status" value="1"/>
</dbReference>
<dbReference type="PANTHER" id="PTHR43877">
    <property type="entry name" value="AMINOALKYLPHOSPHONATE N-ACETYLTRANSFERASE-RELATED-RELATED"/>
    <property type="match status" value="1"/>
</dbReference>
<dbReference type="Proteomes" id="UP000294535">
    <property type="component" value="Unassembled WGS sequence"/>
</dbReference>
<comment type="caution">
    <text evidence="4">The sequence shown here is derived from an EMBL/GenBank/DDBJ whole genome shotgun (WGS) entry which is preliminary data.</text>
</comment>
<gene>
    <name evidence="4" type="ORF">DFQ04_1423</name>
</gene>
<dbReference type="InterPro" id="IPR000182">
    <property type="entry name" value="GNAT_dom"/>
</dbReference>
<accession>A0A4R6TBL0</accession>
<dbReference type="AlphaFoldDB" id="A0A4R6TBL0"/>
<evidence type="ECO:0000256" key="2">
    <source>
        <dbReference type="ARBA" id="ARBA00023315"/>
    </source>
</evidence>
<dbReference type="InterPro" id="IPR050832">
    <property type="entry name" value="Bact_Acetyltransf"/>
</dbReference>
<feature type="domain" description="N-acetyltransferase" evidence="3">
    <location>
        <begin position="95"/>
        <end position="227"/>
    </location>
</feature>
<dbReference type="SUPFAM" id="SSF55729">
    <property type="entry name" value="Acyl-CoA N-acyltransferases (Nat)"/>
    <property type="match status" value="1"/>
</dbReference>